<sequence>MNEITDSDRTVIEKRHHPPALERHVDSRVAGTESGVSSTPRIVSKREGSSTEENSASLRSRCTKACTFPITSAACLHRRASTEPPMPSELFNSTMVPELDWTQDPDNFYYLSIPPFEFAIPRSHVDAPGGGSPPETEVKEGKARHRSSRRRRHQHRHKSSTHDGSSSGTFTPSLALDAEVDFLDQSSAYRYGQASEGRSLDKPR</sequence>
<dbReference type="EMBL" id="JABSTU010000001">
    <property type="protein sequence ID" value="KAH8041604.1"/>
    <property type="molecule type" value="Genomic_DNA"/>
</dbReference>
<reference evidence="2" key="1">
    <citation type="journal article" date="2020" name="Cell">
        <title>Large-Scale Comparative Analyses of Tick Genomes Elucidate Their Genetic Diversity and Vector Capacities.</title>
        <authorList>
            <consortium name="Tick Genome and Microbiome Consortium (TIGMIC)"/>
            <person name="Jia N."/>
            <person name="Wang J."/>
            <person name="Shi W."/>
            <person name="Du L."/>
            <person name="Sun Y."/>
            <person name="Zhan W."/>
            <person name="Jiang J.F."/>
            <person name="Wang Q."/>
            <person name="Zhang B."/>
            <person name="Ji P."/>
            <person name="Bell-Sakyi L."/>
            <person name="Cui X.M."/>
            <person name="Yuan T.T."/>
            <person name="Jiang B.G."/>
            <person name="Yang W.F."/>
            <person name="Lam T.T."/>
            <person name="Chang Q.C."/>
            <person name="Ding S.J."/>
            <person name="Wang X.J."/>
            <person name="Zhu J.G."/>
            <person name="Ruan X.D."/>
            <person name="Zhao L."/>
            <person name="Wei J.T."/>
            <person name="Ye R.Z."/>
            <person name="Que T.C."/>
            <person name="Du C.H."/>
            <person name="Zhou Y.H."/>
            <person name="Cheng J.X."/>
            <person name="Dai P.F."/>
            <person name="Guo W.B."/>
            <person name="Han X.H."/>
            <person name="Huang E.J."/>
            <person name="Li L.F."/>
            <person name="Wei W."/>
            <person name="Gao Y.C."/>
            <person name="Liu J.Z."/>
            <person name="Shao H.Z."/>
            <person name="Wang X."/>
            <person name="Wang C.C."/>
            <person name="Yang T.C."/>
            <person name="Huo Q.B."/>
            <person name="Li W."/>
            <person name="Chen H.Y."/>
            <person name="Chen S.E."/>
            <person name="Zhou L.G."/>
            <person name="Ni X.B."/>
            <person name="Tian J.H."/>
            <person name="Sheng Y."/>
            <person name="Liu T."/>
            <person name="Pan Y.S."/>
            <person name="Xia L.Y."/>
            <person name="Li J."/>
            <person name="Zhao F."/>
            <person name="Cao W.C."/>
        </authorList>
    </citation>
    <scope>NUCLEOTIDE SEQUENCE</scope>
    <source>
        <strain evidence="2">Rmic-2018</strain>
    </source>
</reference>
<keyword evidence="3" id="KW-1185">Reference proteome</keyword>
<feature type="region of interest" description="Disordered" evidence="1">
    <location>
        <begin position="1"/>
        <end position="58"/>
    </location>
</feature>
<accession>A0A9J6F4Z8</accession>
<organism evidence="2 3">
    <name type="scientific">Rhipicephalus microplus</name>
    <name type="common">Cattle tick</name>
    <name type="synonym">Boophilus microplus</name>
    <dbReference type="NCBI Taxonomy" id="6941"/>
    <lineage>
        <taxon>Eukaryota</taxon>
        <taxon>Metazoa</taxon>
        <taxon>Ecdysozoa</taxon>
        <taxon>Arthropoda</taxon>
        <taxon>Chelicerata</taxon>
        <taxon>Arachnida</taxon>
        <taxon>Acari</taxon>
        <taxon>Parasitiformes</taxon>
        <taxon>Ixodida</taxon>
        <taxon>Ixodoidea</taxon>
        <taxon>Ixodidae</taxon>
        <taxon>Rhipicephalinae</taxon>
        <taxon>Rhipicephalus</taxon>
        <taxon>Boophilus</taxon>
    </lineage>
</organism>
<feature type="compositionally biased region" description="Basic residues" evidence="1">
    <location>
        <begin position="142"/>
        <end position="159"/>
    </location>
</feature>
<dbReference type="Proteomes" id="UP000821866">
    <property type="component" value="Chromosome 1"/>
</dbReference>
<evidence type="ECO:0000313" key="2">
    <source>
        <dbReference type="EMBL" id="KAH8041604.1"/>
    </source>
</evidence>
<protein>
    <submittedName>
        <fullName evidence="2">Uncharacterized protein</fullName>
    </submittedName>
</protein>
<gene>
    <name evidence="2" type="ORF">HPB51_017049</name>
</gene>
<name>A0A9J6F4Z8_RHIMP</name>
<evidence type="ECO:0000256" key="1">
    <source>
        <dbReference type="SAM" id="MobiDB-lite"/>
    </source>
</evidence>
<feature type="region of interest" description="Disordered" evidence="1">
    <location>
        <begin position="122"/>
        <end position="172"/>
    </location>
</feature>
<dbReference type="AlphaFoldDB" id="A0A9J6F4Z8"/>
<comment type="caution">
    <text evidence="2">The sequence shown here is derived from an EMBL/GenBank/DDBJ whole genome shotgun (WGS) entry which is preliminary data.</text>
</comment>
<evidence type="ECO:0000313" key="3">
    <source>
        <dbReference type="Proteomes" id="UP000821866"/>
    </source>
</evidence>
<feature type="compositionally biased region" description="Basic and acidic residues" evidence="1">
    <location>
        <begin position="1"/>
        <end position="27"/>
    </location>
</feature>
<feature type="compositionally biased region" description="Polar residues" evidence="1">
    <location>
        <begin position="162"/>
        <end position="172"/>
    </location>
</feature>
<proteinExistence type="predicted"/>
<reference evidence="2" key="2">
    <citation type="submission" date="2021-09" db="EMBL/GenBank/DDBJ databases">
        <authorList>
            <person name="Jia N."/>
            <person name="Wang J."/>
            <person name="Shi W."/>
            <person name="Du L."/>
            <person name="Sun Y."/>
            <person name="Zhan W."/>
            <person name="Jiang J."/>
            <person name="Wang Q."/>
            <person name="Zhang B."/>
            <person name="Ji P."/>
            <person name="Sakyi L.B."/>
            <person name="Cui X."/>
            <person name="Yuan T."/>
            <person name="Jiang B."/>
            <person name="Yang W."/>
            <person name="Lam T.T.-Y."/>
            <person name="Chang Q."/>
            <person name="Ding S."/>
            <person name="Wang X."/>
            <person name="Zhu J."/>
            <person name="Ruan X."/>
            <person name="Zhao L."/>
            <person name="Wei J."/>
            <person name="Que T."/>
            <person name="Du C."/>
            <person name="Cheng J."/>
            <person name="Dai P."/>
            <person name="Han X."/>
            <person name="Huang E."/>
            <person name="Gao Y."/>
            <person name="Liu J."/>
            <person name="Shao H."/>
            <person name="Ye R."/>
            <person name="Li L."/>
            <person name="Wei W."/>
            <person name="Wang X."/>
            <person name="Wang C."/>
            <person name="Huo Q."/>
            <person name="Li W."/>
            <person name="Guo W."/>
            <person name="Chen H."/>
            <person name="Chen S."/>
            <person name="Zhou L."/>
            <person name="Zhou L."/>
            <person name="Ni X."/>
            <person name="Tian J."/>
            <person name="Zhou Y."/>
            <person name="Sheng Y."/>
            <person name="Liu T."/>
            <person name="Pan Y."/>
            <person name="Xia L."/>
            <person name="Li J."/>
            <person name="Zhao F."/>
            <person name="Cao W."/>
        </authorList>
    </citation>
    <scope>NUCLEOTIDE SEQUENCE</scope>
    <source>
        <strain evidence="2">Rmic-2018</strain>
        <tissue evidence="2">Larvae</tissue>
    </source>
</reference>